<dbReference type="InterPro" id="IPR032571">
    <property type="entry name" value="Qua1_dom"/>
</dbReference>
<dbReference type="Pfam" id="PF16274">
    <property type="entry name" value="Qua1"/>
    <property type="match status" value="1"/>
</dbReference>
<comment type="caution">
    <text evidence="3">The sequence shown here is derived from an EMBL/GenBank/DDBJ whole genome shotgun (WGS) entry which is preliminary data.</text>
</comment>
<keyword evidence="1" id="KW-0812">Transmembrane</keyword>
<keyword evidence="1" id="KW-1133">Transmembrane helix</keyword>
<sequence length="85" mass="9749">MENNDDKYLPELQAEKDSLDSSFTHAMKLLNAENKVVDEDADRALELHEHFSSRRRRCMSRLASLSQVFVGGVLIWALSFLQAPR</sequence>
<gene>
    <name evidence="3" type="primary">KHDRBS1_1</name>
    <name evidence="3" type="ORF">EYF80_048193</name>
</gene>
<dbReference type="Proteomes" id="UP000314294">
    <property type="component" value="Unassembled WGS sequence"/>
</dbReference>
<organism evidence="3 4">
    <name type="scientific">Liparis tanakae</name>
    <name type="common">Tanaka's snailfish</name>
    <dbReference type="NCBI Taxonomy" id="230148"/>
    <lineage>
        <taxon>Eukaryota</taxon>
        <taxon>Metazoa</taxon>
        <taxon>Chordata</taxon>
        <taxon>Craniata</taxon>
        <taxon>Vertebrata</taxon>
        <taxon>Euteleostomi</taxon>
        <taxon>Actinopterygii</taxon>
        <taxon>Neopterygii</taxon>
        <taxon>Teleostei</taxon>
        <taxon>Neoteleostei</taxon>
        <taxon>Acanthomorphata</taxon>
        <taxon>Eupercaria</taxon>
        <taxon>Perciformes</taxon>
        <taxon>Cottioidei</taxon>
        <taxon>Cottales</taxon>
        <taxon>Liparidae</taxon>
        <taxon>Liparis</taxon>
    </lineage>
</organism>
<keyword evidence="4" id="KW-1185">Reference proteome</keyword>
<reference evidence="3 4" key="1">
    <citation type="submission" date="2019-03" db="EMBL/GenBank/DDBJ databases">
        <title>First draft genome of Liparis tanakae, snailfish: a comprehensive survey of snailfish specific genes.</title>
        <authorList>
            <person name="Kim W."/>
            <person name="Song I."/>
            <person name="Jeong J.-H."/>
            <person name="Kim D."/>
            <person name="Kim S."/>
            <person name="Ryu S."/>
            <person name="Song J.Y."/>
            <person name="Lee S.K."/>
        </authorList>
    </citation>
    <scope>NUCLEOTIDE SEQUENCE [LARGE SCALE GENOMIC DNA]</scope>
    <source>
        <tissue evidence="3">Muscle</tissue>
    </source>
</reference>
<dbReference type="AlphaFoldDB" id="A0A4Z2FLL5"/>
<feature type="transmembrane region" description="Helical" evidence="1">
    <location>
        <begin position="62"/>
        <end position="81"/>
    </location>
</feature>
<accession>A0A4Z2FLL5</accession>
<proteinExistence type="predicted"/>
<protein>
    <submittedName>
        <fullName evidence="3">KH domain-containing, RNA-binding, signal transduction-associated protein 1</fullName>
    </submittedName>
</protein>
<keyword evidence="1" id="KW-0472">Membrane</keyword>
<name>A0A4Z2FLL5_9TELE</name>
<dbReference type="EMBL" id="SRLO01001091">
    <property type="protein sequence ID" value="TNN41643.1"/>
    <property type="molecule type" value="Genomic_DNA"/>
</dbReference>
<evidence type="ECO:0000313" key="4">
    <source>
        <dbReference type="Proteomes" id="UP000314294"/>
    </source>
</evidence>
<evidence type="ECO:0000313" key="3">
    <source>
        <dbReference type="EMBL" id="TNN41643.1"/>
    </source>
</evidence>
<evidence type="ECO:0000256" key="1">
    <source>
        <dbReference type="SAM" id="Phobius"/>
    </source>
</evidence>
<feature type="domain" description="KHDRBS Qua1" evidence="2">
    <location>
        <begin position="7"/>
        <end position="34"/>
    </location>
</feature>
<evidence type="ECO:0000259" key="2">
    <source>
        <dbReference type="Pfam" id="PF16274"/>
    </source>
</evidence>